<gene>
    <name evidence="3" type="ORF">GALMADRAFT_217495</name>
</gene>
<evidence type="ECO:0000256" key="2">
    <source>
        <dbReference type="SAM" id="MobiDB-lite"/>
    </source>
</evidence>
<dbReference type="Proteomes" id="UP000027222">
    <property type="component" value="Unassembled WGS sequence"/>
</dbReference>
<sequence>MHEFGFSKEKAEELYNKKGCGLRSNGSMGKKKTTNVEEDREIEEGSQSRVPKRPINGDGGALGFSTPQNFPGLSSLADECSTNGVRASKRKKGTAIANISTAPLDLNGDSSTFRAGEAEASMCLPTRSLAPLVAPPSHIEVRVLKSHSETLARQLSVTETKYDEVISKLEVAIEDKSTVNAAIANLQAELETMKQRNGFPPTSTKGVGTTRILTRKAVQASARDADDCKAVSTENLCEAPSPERTVWEAEKNSIISGLAIETPQKQLLEAFLALEKINNVLIRLSQKSQEETMTQLKDLKAYVEKKASKFRGYG</sequence>
<feature type="region of interest" description="Disordered" evidence="2">
    <location>
        <begin position="19"/>
        <end position="65"/>
    </location>
</feature>
<evidence type="ECO:0000313" key="3">
    <source>
        <dbReference type="EMBL" id="KDR65584.1"/>
    </source>
</evidence>
<dbReference type="HOGENOM" id="CLU_885802_0_0_1"/>
<reference evidence="4" key="1">
    <citation type="journal article" date="2014" name="Proc. Natl. Acad. Sci. U.S.A.">
        <title>Extensive sampling of basidiomycete genomes demonstrates inadequacy of the white-rot/brown-rot paradigm for wood decay fungi.</title>
        <authorList>
            <person name="Riley R."/>
            <person name="Salamov A.A."/>
            <person name="Brown D.W."/>
            <person name="Nagy L.G."/>
            <person name="Floudas D."/>
            <person name="Held B.W."/>
            <person name="Levasseur A."/>
            <person name="Lombard V."/>
            <person name="Morin E."/>
            <person name="Otillar R."/>
            <person name="Lindquist E.A."/>
            <person name="Sun H."/>
            <person name="LaButti K.M."/>
            <person name="Schmutz J."/>
            <person name="Jabbour D."/>
            <person name="Luo H."/>
            <person name="Baker S.E."/>
            <person name="Pisabarro A.G."/>
            <person name="Walton J.D."/>
            <person name="Blanchette R.A."/>
            <person name="Henrissat B."/>
            <person name="Martin F."/>
            <person name="Cullen D."/>
            <person name="Hibbett D.S."/>
            <person name="Grigoriev I.V."/>
        </authorList>
    </citation>
    <scope>NUCLEOTIDE SEQUENCE [LARGE SCALE GENOMIC DNA]</scope>
    <source>
        <strain evidence="4">CBS 339.88</strain>
    </source>
</reference>
<accession>A0A067SCX2</accession>
<feature type="coiled-coil region" evidence="1">
    <location>
        <begin position="169"/>
        <end position="196"/>
    </location>
</feature>
<dbReference type="EMBL" id="KL142440">
    <property type="protein sequence ID" value="KDR65584.1"/>
    <property type="molecule type" value="Genomic_DNA"/>
</dbReference>
<keyword evidence="4" id="KW-1185">Reference proteome</keyword>
<protein>
    <submittedName>
        <fullName evidence="3">Uncharacterized protein</fullName>
    </submittedName>
</protein>
<keyword evidence="1" id="KW-0175">Coiled coil</keyword>
<name>A0A067SCX2_GALM3</name>
<evidence type="ECO:0000313" key="4">
    <source>
        <dbReference type="Proteomes" id="UP000027222"/>
    </source>
</evidence>
<dbReference type="AlphaFoldDB" id="A0A067SCX2"/>
<evidence type="ECO:0000256" key="1">
    <source>
        <dbReference type="SAM" id="Coils"/>
    </source>
</evidence>
<proteinExistence type="predicted"/>
<organism evidence="3 4">
    <name type="scientific">Galerina marginata (strain CBS 339.88)</name>
    <dbReference type="NCBI Taxonomy" id="685588"/>
    <lineage>
        <taxon>Eukaryota</taxon>
        <taxon>Fungi</taxon>
        <taxon>Dikarya</taxon>
        <taxon>Basidiomycota</taxon>
        <taxon>Agaricomycotina</taxon>
        <taxon>Agaricomycetes</taxon>
        <taxon>Agaricomycetidae</taxon>
        <taxon>Agaricales</taxon>
        <taxon>Agaricineae</taxon>
        <taxon>Strophariaceae</taxon>
        <taxon>Galerina</taxon>
    </lineage>
</organism>